<reference evidence="2" key="1">
    <citation type="journal article" date="2011" name="Nature">
        <title>Genome sequence and analysis of the tuber crop potato.</title>
        <authorList>
            <consortium name="The Potato Genome Sequencing Consortium"/>
        </authorList>
    </citation>
    <scope>NUCLEOTIDE SEQUENCE [LARGE SCALE GENOMIC DNA]</scope>
    <source>
        <strain evidence="2">cv. DM1-3 516 R44</strain>
    </source>
</reference>
<keyword evidence="2" id="KW-1185">Reference proteome</keyword>
<dbReference type="PaxDb" id="4113-PGSC0003DMT400086686"/>
<name>M1DCB1_SOLTU</name>
<dbReference type="InParanoid" id="M1DCB1"/>
<proteinExistence type="predicted"/>
<evidence type="ECO:0000313" key="1">
    <source>
        <dbReference type="EnsemblPlants" id="PGSC0003DMT400086686"/>
    </source>
</evidence>
<dbReference type="EnsemblPlants" id="PGSC0003DMT400086686">
    <property type="protein sequence ID" value="PGSC0003DMT400086686"/>
    <property type="gene ID" value="PGSC0003DMG400036257"/>
</dbReference>
<sequence length="125" mass="13929">MILRKQGGSPLNSECSNWINEALDADPGYVRLHHNKMQANWHQYIEYLVTGDVSIVEDDWETDVEGTNEAELKAYDKVVYDSLEVLEGAIVQMVMEASLHDTSMIGSSGSQPTKEIVAQPFKVGD</sequence>
<reference evidence="1" key="2">
    <citation type="submission" date="2015-06" db="UniProtKB">
        <authorList>
            <consortium name="EnsemblPlants"/>
        </authorList>
    </citation>
    <scope>IDENTIFICATION</scope>
    <source>
        <strain evidence="1">DM1-3 516 R44</strain>
    </source>
</reference>
<evidence type="ECO:0000313" key="2">
    <source>
        <dbReference type="Proteomes" id="UP000011115"/>
    </source>
</evidence>
<organism evidence="1 2">
    <name type="scientific">Solanum tuberosum</name>
    <name type="common">Potato</name>
    <dbReference type="NCBI Taxonomy" id="4113"/>
    <lineage>
        <taxon>Eukaryota</taxon>
        <taxon>Viridiplantae</taxon>
        <taxon>Streptophyta</taxon>
        <taxon>Embryophyta</taxon>
        <taxon>Tracheophyta</taxon>
        <taxon>Spermatophyta</taxon>
        <taxon>Magnoliopsida</taxon>
        <taxon>eudicotyledons</taxon>
        <taxon>Gunneridae</taxon>
        <taxon>Pentapetalae</taxon>
        <taxon>asterids</taxon>
        <taxon>lamiids</taxon>
        <taxon>Solanales</taxon>
        <taxon>Solanaceae</taxon>
        <taxon>Solanoideae</taxon>
        <taxon>Solaneae</taxon>
        <taxon>Solanum</taxon>
    </lineage>
</organism>
<accession>M1DCB1</accession>
<dbReference type="HOGENOM" id="CLU_1996635_0_0_1"/>
<dbReference type="Proteomes" id="UP000011115">
    <property type="component" value="Unassembled WGS sequence"/>
</dbReference>
<dbReference type="AlphaFoldDB" id="M1DCB1"/>
<dbReference type="Gramene" id="PGSC0003DMT400086686">
    <property type="protein sequence ID" value="PGSC0003DMT400086686"/>
    <property type="gene ID" value="PGSC0003DMG400036257"/>
</dbReference>
<protein>
    <submittedName>
        <fullName evidence="1">Late blight resistance protein</fullName>
    </submittedName>
</protein>